<dbReference type="NCBIfam" id="NF047393">
    <property type="entry name" value="TransRegTbspHalo"/>
    <property type="match status" value="1"/>
</dbReference>
<dbReference type="EMBL" id="JBHUDP010000011">
    <property type="protein sequence ID" value="MFD1687403.1"/>
    <property type="molecule type" value="Genomic_DNA"/>
</dbReference>
<feature type="domain" description="Transcriptional regulator TbsP-like C-terminal" evidence="2">
    <location>
        <begin position="148"/>
        <end position="269"/>
    </location>
</feature>
<organism evidence="3 4">
    <name type="scientific">Halobellus litoreus</name>
    <dbReference type="NCBI Taxonomy" id="755310"/>
    <lineage>
        <taxon>Archaea</taxon>
        <taxon>Methanobacteriati</taxon>
        <taxon>Methanobacteriota</taxon>
        <taxon>Stenosarchaea group</taxon>
        <taxon>Halobacteria</taxon>
        <taxon>Halobacteriales</taxon>
        <taxon>Haloferacaceae</taxon>
        <taxon>Halobellus</taxon>
    </lineage>
</organism>
<evidence type="ECO:0000313" key="4">
    <source>
        <dbReference type="Proteomes" id="UP001597092"/>
    </source>
</evidence>
<dbReference type="AlphaFoldDB" id="A0ABD6E5P8"/>
<evidence type="ECO:0000259" key="2">
    <source>
        <dbReference type="Pfam" id="PF23336"/>
    </source>
</evidence>
<feature type="domain" description="Transcriptional regulator TbsP N-terminal" evidence="1">
    <location>
        <begin position="4"/>
        <end position="147"/>
    </location>
</feature>
<dbReference type="RefSeq" id="WP_256305720.1">
    <property type="nucleotide sequence ID" value="NZ_JANHAW010000001.1"/>
</dbReference>
<keyword evidence="4" id="KW-1185">Reference proteome</keyword>
<sequence length="273" mass="29222">MSSSSNVLGTTVEDVVASALQPVSDTVYVIAPSRDVVEAFIDFGADADGSPRVRILSEESLLKDVLSDFLVASNAAALVDDGVLDLRVTDDRFENTLLVTESSVVAVVAAGDHVAGLTTDDAAFVRSANETYTDSFEASEPFALRTPSISAVRDSLESEFGADVRADFDAVLESLRDADGKETTLDEVTVSLLVAAKHDVLLYDISKWGEDVGVASKATFSRTKTELEDIGLIETEKVPIDVGRPRLRLRLGDDRLVEADVDQLAAVARDILE</sequence>
<dbReference type="Pfam" id="PF19138">
    <property type="entry name" value="TbsP_N"/>
    <property type="match status" value="1"/>
</dbReference>
<evidence type="ECO:0000259" key="1">
    <source>
        <dbReference type="Pfam" id="PF19138"/>
    </source>
</evidence>
<dbReference type="InterPro" id="IPR043859">
    <property type="entry name" value="TbsP-like_N"/>
</dbReference>
<dbReference type="Proteomes" id="UP001597092">
    <property type="component" value="Unassembled WGS sequence"/>
</dbReference>
<protein>
    <submittedName>
        <fullName evidence="3">Transcriptional regulator TbsP</fullName>
    </submittedName>
</protein>
<name>A0ABD6E5P8_9EURY</name>
<evidence type="ECO:0000313" key="3">
    <source>
        <dbReference type="EMBL" id="MFD1687403.1"/>
    </source>
</evidence>
<accession>A0ABD6E5P8</accession>
<dbReference type="InterPro" id="IPR056163">
    <property type="entry name" value="TbsP_C"/>
</dbReference>
<gene>
    <name evidence="3" type="primary">tbsP</name>
    <name evidence="3" type="ORF">ACFSAS_17550</name>
</gene>
<comment type="caution">
    <text evidence="3">The sequence shown here is derived from an EMBL/GenBank/DDBJ whole genome shotgun (WGS) entry which is preliminary data.</text>
</comment>
<proteinExistence type="predicted"/>
<reference evidence="3 4" key="1">
    <citation type="journal article" date="2019" name="Int. J. Syst. Evol. Microbiol.">
        <title>The Global Catalogue of Microorganisms (GCM) 10K type strain sequencing project: providing services to taxonomists for standard genome sequencing and annotation.</title>
        <authorList>
            <consortium name="The Broad Institute Genomics Platform"/>
            <consortium name="The Broad Institute Genome Sequencing Center for Infectious Disease"/>
            <person name="Wu L."/>
            <person name="Ma J."/>
        </authorList>
    </citation>
    <scope>NUCLEOTIDE SEQUENCE [LARGE SCALE GENOMIC DNA]</scope>
    <source>
        <strain evidence="3 4">CGMCC 1.10387</strain>
    </source>
</reference>
<dbReference type="Pfam" id="PF23336">
    <property type="entry name" value="HTH_TbsP_C"/>
    <property type="match status" value="1"/>
</dbReference>